<evidence type="ECO:0000256" key="7">
    <source>
        <dbReference type="PIRNR" id="PIRNR000587"/>
    </source>
</evidence>
<dbReference type="PROSITE" id="PS50290">
    <property type="entry name" value="PI3_4_KINASE_3"/>
    <property type="match status" value="1"/>
</dbReference>
<dbReference type="FunCoup" id="A0A0D2VLN4">
    <property type="interactions" value="483"/>
</dbReference>
<dbReference type="FunFam" id="3.30.1010.10:FF:000002">
    <property type="entry name" value="Phosphatidylinositol 3-kinase catalytic subunit type 3"/>
    <property type="match status" value="1"/>
</dbReference>
<dbReference type="InterPro" id="IPR035892">
    <property type="entry name" value="C2_domain_sf"/>
</dbReference>
<dbReference type="SUPFAM" id="SSF49562">
    <property type="entry name" value="C2 domain (Calcium/lipid-binding domain, CaLB)"/>
    <property type="match status" value="1"/>
</dbReference>
<dbReference type="eggNOG" id="KOG0906">
    <property type="taxonomic scope" value="Eukaryota"/>
</dbReference>
<proteinExistence type="inferred from homology"/>
<evidence type="ECO:0000256" key="6">
    <source>
        <dbReference type="ARBA" id="ARBA00023985"/>
    </source>
</evidence>
<dbReference type="CDD" id="cd08397">
    <property type="entry name" value="C2_PI3K_class_III"/>
    <property type="match status" value="1"/>
</dbReference>
<dbReference type="PROSITE" id="PS00916">
    <property type="entry name" value="PI3_4_KINASE_2"/>
    <property type="match status" value="1"/>
</dbReference>
<dbReference type="GO" id="GO:0000407">
    <property type="term" value="C:phagophore assembly site"/>
    <property type="evidence" value="ECO:0007669"/>
    <property type="project" value="TreeGrafter"/>
</dbReference>
<comment type="similarity">
    <text evidence="7 8">Belongs to the PI3/PI4-kinase family.</text>
</comment>
<protein>
    <recommendedName>
        <fullName evidence="1">phosphatidylinositol 3-kinase</fullName>
        <ecNumber evidence="1">2.7.1.137</ecNumber>
    </recommendedName>
</protein>
<dbReference type="Gene3D" id="3.30.1010.10">
    <property type="entry name" value="Phosphatidylinositol 3-kinase Catalytic Subunit, Chain A, domain 4"/>
    <property type="match status" value="1"/>
</dbReference>
<dbReference type="PROSITE" id="PS51545">
    <property type="entry name" value="PIK_HELICAL"/>
    <property type="match status" value="1"/>
</dbReference>
<evidence type="ECO:0000259" key="11">
    <source>
        <dbReference type="PROSITE" id="PS51545"/>
    </source>
</evidence>
<dbReference type="Pfam" id="PF00613">
    <property type="entry name" value="PI3Ka"/>
    <property type="match status" value="1"/>
</dbReference>
<dbReference type="PROSITE" id="PS00915">
    <property type="entry name" value="PI3_4_KINASE_1"/>
    <property type="match status" value="1"/>
</dbReference>
<dbReference type="GO" id="GO:0034272">
    <property type="term" value="C:phosphatidylinositol 3-kinase complex, class III, type II"/>
    <property type="evidence" value="ECO:0007669"/>
    <property type="project" value="TreeGrafter"/>
</dbReference>
<evidence type="ECO:0000256" key="9">
    <source>
        <dbReference type="SAM" id="MobiDB-lite"/>
    </source>
</evidence>
<dbReference type="STRING" id="595528.A0A0D2VLN4"/>
<dbReference type="InterPro" id="IPR042236">
    <property type="entry name" value="PI3K_accessory_sf"/>
</dbReference>
<dbReference type="Gene3D" id="2.60.40.150">
    <property type="entry name" value="C2 domain"/>
    <property type="match status" value="1"/>
</dbReference>
<dbReference type="InterPro" id="IPR002420">
    <property type="entry name" value="PI3K-type_C2_dom"/>
</dbReference>
<dbReference type="InterPro" id="IPR016024">
    <property type="entry name" value="ARM-type_fold"/>
</dbReference>
<dbReference type="GO" id="GO:0016303">
    <property type="term" value="F:1-phosphatidylinositol-3-kinase activity"/>
    <property type="evidence" value="ECO:0007669"/>
    <property type="project" value="UniProtKB-EC"/>
</dbReference>
<dbReference type="Pfam" id="PF00792">
    <property type="entry name" value="PI3K_C2"/>
    <property type="match status" value="1"/>
</dbReference>
<dbReference type="InterPro" id="IPR008290">
    <property type="entry name" value="PI3K_Vps34"/>
</dbReference>
<dbReference type="SMART" id="SM00142">
    <property type="entry name" value="PI3K_C2"/>
    <property type="match status" value="1"/>
</dbReference>
<feature type="region of interest" description="Disordered" evidence="9">
    <location>
        <begin position="515"/>
        <end position="539"/>
    </location>
</feature>
<evidence type="ECO:0000313" key="14">
    <source>
        <dbReference type="Proteomes" id="UP000008743"/>
    </source>
</evidence>
<evidence type="ECO:0000256" key="2">
    <source>
        <dbReference type="ARBA" id="ARBA00022679"/>
    </source>
</evidence>
<dbReference type="EC" id="2.7.1.137" evidence="1"/>
<evidence type="ECO:0000256" key="4">
    <source>
        <dbReference type="ARBA" id="ARBA00022777"/>
    </source>
</evidence>
<dbReference type="SMART" id="SM00146">
    <property type="entry name" value="PI3Kc"/>
    <property type="match status" value="1"/>
</dbReference>
<dbReference type="GO" id="GO:0005524">
    <property type="term" value="F:ATP binding"/>
    <property type="evidence" value="ECO:0007669"/>
    <property type="project" value="UniProtKB-UniRule"/>
</dbReference>
<dbReference type="GO" id="GO:0000045">
    <property type="term" value="P:autophagosome assembly"/>
    <property type="evidence" value="ECO:0007669"/>
    <property type="project" value="TreeGrafter"/>
</dbReference>
<dbReference type="PIRSF" id="PIRSF000587">
    <property type="entry name" value="PI3K_Vps34"/>
    <property type="match status" value="1"/>
</dbReference>
<dbReference type="InterPro" id="IPR000403">
    <property type="entry name" value="PI3/4_kinase_cat_dom"/>
</dbReference>
<feature type="domain" description="PI3K/PI4K catalytic" evidence="10">
    <location>
        <begin position="669"/>
        <end position="929"/>
    </location>
</feature>
<evidence type="ECO:0000259" key="12">
    <source>
        <dbReference type="PROSITE" id="PS51547"/>
    </source>
</evidence>
<evidence type="ECO:0000256" key="8">
    <source>
        <dbReference type="PROSITE-ProRule" id="PRU00880"/>
    </source>
</evidence>
<dbReference type="CDD" id="cd00896">
    <property type="entry name" value="PI3Kc_III"/>
    <property type="match status" value="1"/>
</dbReference>
<dbReference type="PANTHER" id="PTHR10048:SF7">
    <property type="entry name" value="PHOSPHATIDYLINOSITOL 3-KINASE CATALYTIC SUBUNIT TYPE 3"/>
    <property type="match status" value="1"/>
</dbReference>
<keyword evidence="4 7" id="KW-0418">Kinase</keyword>
<evidence type="ECO:0000256" key="5">
    <source>
        <dbReference type="ARBA" id="ARBA00022840"/>
    </source>
</evidence>
<keyword evidence="3 7" id="KW-0547">Nucleotide-binding</keyword>
<gene>
    <name evidence="13" type="ORF">CAOG_002238</name>
</gene>
<dbReference type="GO" id="GO:0048015">
    <property type="term" value="P:phosphatidylinositol-mediated signaling"/>
    <property type="evidence" value="ECO:0007669"/>
    <property type="project" value="TreeGrafter"/>
</dbReference>
<evidence type="ECO:0000256" key="1">
    <source>
        <dbReference type="ARBA" id="ARBA00012073"/>
    </source>
</evidence>
<dbReference type="InterPro" id="IPR001263">
    <property type="entry name" value="PI3K_accessory_dom"/>
</dbReference>
<dbReference type="InterPro" id="IPR057756">
    <property type="entry name" value="PI3-kinase_type3/VPS34_cat"/>
</dbReference>
<accession>A0A0D2VLN4</accession>
<dbReference type="PANTHER" id="PTHR10048">
    <property type="entry name" value="PHOSPHATIDYLINOSITOL KINASE"/>
    <property type="match status" value="1"/>
</dbReference>
<dbReference type="SUPFAM" id="SSF48371">
    <property type="entry name" value="ARM repeat"/>
    <property type="match status" value="1"/>
</dbReference>
<dbReference type="PhylomeDB" id="A0A0D2VLN4"/>
<dbReference type="InterPro" id="IPR015433">
    <property type="entry name" value="PI3/4_kinase"/>
</dbReference>
<feature type="domain" description="C2 PI3K-type" evidence="12">
    <location>
        <begin position="120"/>
        <end position="267"/>
    </location>
</feature>
<dbReference type="CDD" id="cd00870">
    <property type="entry name" value="PI3Ka_III"/>
    <property type="match status" value="1"/>
</dbReference>
<dbReference type="SUPFAM" id="SSF56112">
    <property type="entry name" value="Protein kinase-like (PK-like)"/>
    <property type="match status" value="1"/>
</dbReference>
<dbReference type="Gene3D" id="1.10.1070.11">
    <property type="entry name" value="Phosphatidylinositol 3-/4-kinase, catalytic domain"/>
    <property type="match status" value="1"/>
</dbReference>
<dbReference type="Proteomes" id="UP000008743">
    <property type="component" value="Unassembled WGS sequence"/>
</dbReference>
<keyword evidence="2 7" id="KW-0808">Transferase</keyword>
<dbReference type="GO" id="GO:0005768">
    <property type="term" value="C:endosome"/>
    <property type="evidence" value="ECO:0007669"/>
    <property type="project" value="TreeGrafter"/>
</dbReference>
<dbReference type="AlphaFoldDB" id="A0A0D2VLN4"/>
<dbReference type="GO" id="GO:0005777">
    <property type="term" value="C:peroxisome"/>
    <property type="evidence" value="ECO:0007669"/>
    <property type="project" value="TreeGrafter"/>
</dbReference>
<dbReference type="PROSITE" id="PS51547">
    <property type="entry name" value="C2_PI3K"/>
    <property type="match status" value="1"/>
</dbReference>
<reference evidence="14" key="1">
    <citation type="submission" date="2011-02" db="EMBL/GenBank/DDBJ databases">
        <title>The Genome Sequence of Capsaspora owczarzaki ATCC 30864.</title>
        <authorList>
            <person name="Russ C."/>
            <person name="Cuomo C."/>
            <person name="Burger G."/>
            <person name="Gray M.W."/>
            <person name="Holland P.W.H."/>
            <person name="King N."/>
            <person name="Lang F.B.F."/>
            <person name="Roger A.J."/>
            <person name="Ruiz-Trillo I."/>
            <person name="Young S.K."/>
            <person name="Zeng Q."/>
            <person name="Gargeya S."/>
            <person name="Alvarado L."/>
            <person name="Berlin A."/>
            <person name="Chapman S.B."/>
            <person name="Chen Z."/>
            <person name="Freedman E."/>
            <person name="Gellesch M."/>
            <person name="Goldberg J."/>
            <person name="Griggs A."/>
            <person name="Gujja S."/>
            <person name="Heilman E."/>
            <person name="Heiman D."/>
            <person name="Howarth C."/>
            <person name="Mehta T."/>
            <person name="Neiman D."/>
            <person name="Pearson M."/>
            <person name="Roberts A."/>
            <person name="Saif S."/>
            <person name="Shea T."/>
            <person name="Shenoy N."/>
            <person name="Sisk P."/>
            <person name="Stolte C."/>
            <person name="Sykes S."/>
            <person name="White J."/>
            <person name="Yandava C."/>
            <person name="Haas B."/>
            <person name="Nusbaum C."/>
            <person name="Birren B."/>
        </authorList>
    </citation>
    <scope>NUCLEOTIDE SEQUENCE</scope>
    <source>
        <strain evidence="14">ATCC 30864</strain>
    </source>
</reference>
<dbReference type="InterPro" id="IPR018936">
    <property type="entry name" value="PI3/4_kinase_CS"/>
</dbReference>
<dbReference type="Gene3D" id="1.25.40.70">
    <property type="entry name" value="Phosphatidylinositol 3-kinase, accessory domain (PIK)"/>
    <property type="match status" value="1"/>
</dbReference>
<dbReference type="RefSeq" id="XP_004348988.2">
    <property type="nucleotide sequence ID" value="XM_004348938.2"/>
</dbReference>
<sequence length="945" mass="105022">MTSRPIVGVSSSGGAGSGPVGVGGVSGMGMGASVNSGLPLGGLGAGVSGVGPSGSSVGGVASASSLAVSSSSAAAASSSGASGTAISGPTMLQYGRSCDLLVHLHVKIIKLEGFRPDISFQTKLDNAYMRYSGQSLSDRPDFFVTCQVFSEGKPLGLSSKTRFKAFSNEIAWNEWLTLPIAYRDLPRDSVLAITVWDIFAPRRIIPIGGSTISLFGRNGTLRKANHRLHLWPYVEADGKNPTTTPAKQGDVDESDRLESLIKKYQRHEMDRIDWLDSAAWQAIAQVQQRMSNASRETFLYIEFPRFNHAIVYHETDADERYTMPPVSADVSFVHDPDLHRDNLVEAKHKKLTRNHRHGPLDRLLKPNAHIRDTLFMLVKYPPTKVLVGDEKDLLWRFRYHLARDKRALTKFLKAVDWLESDQIKQATTLLALWDPIDIDDALELLSSQFTEPAVREYAVTRLERAADDDLTSYLLQLVQAVKFEGIVLDSRSSTLEDNLAAANVPLTNTIGSGANSQAALDASNPDSESNFGDKSDDDSQFSVMNQSSLVRFLISRAVQNTELAVFLYWYFVVEFEDAKHGRIYRAASADLRKTLMRDPSKRSVVSILNRQERLVTSLVTIYKDLKATKESRDKKITRLVAILSERSDLLHFDPLPLPLDPRVKVVGIMASNASMFKSALTPLRITFLTEDNQQYVTLFKSGDDLRQDQLILQIISLMDRLLRKENLDLKLTPYKVLATSSENGLVQFVNAMPVAAVLEKHGSIQAYLRKSDSSVSQEVMDTYVKSMAGYCVITYLLGIGDRHLDNLLLSESGNLLHIDFGYILGRDPKPFPPPMKLAKEMVEGMGGANSVHYKKFLAHCYNAFLILRKSSNLILNLFTLMVDSSVPDIANEPDKAVMKVQEKFQLQLSDEQAVQFFQQLIDESVSALFAQISETIHKWAQYWRK</sequence>
<feature type="compositionally biased region" description="Polar residues" evidence="9">
    <location>
        <begin position="515"/>
        <end position="532"/>
    </location>
</feature>
<dbReference type="EMBL" id="KE346362">
    <property type="protein sequence ID" value="KJE91037.1"/>
    <property type="molecule type" value="Genomic_DNA"/>
</dbReference>
<evidence type="ECO:0000313" key="13">
    <source>
        <dbReference type="EMBL" id="KJE91037.1"/>
    </source>
</evidence>
<dbReference type="GO" id="GO:0006897">
    <property type="term" value="P:endocytosis"/>
    <property type="evidence" value="ECO:0007669"/>
    <property type="project" value="TreeGrafter"/>
</dbReference>
<name>A0A0D2VLN4_CAPO3</name>
<comment type="catalytic activity">
    <reaction evidence="6">
        <text>a 1,2-diacyl-sn-glycero-3-phospho-(1D-myo-inositol) + ATP = a 1,2-diacyl-sn-glycero-3-phospho-(1D-myo-inositol-3-phosphate) + ADP + H(+)</text>
        <dbReference type="Rhea" id="RHEA:12709"/>
        <dbReference type="ChEBI" id="CHEBI:15378"/>
        <dbReference type="ChEBI" id="CHEBI:30616"/>
        <dbReference type="ChEBI" id="CHEBI:57880"/>
        <dbReference type="ChEBI" id="CHEBI:58088"/>
        <dbReference type="ChEBI" id="CHEBI:456216"/>
        <dbReference type="EC" id="2.7.1.137"/>
    </reaction>
    <physiologicalReaction direction="left-to-right" evidence="6">
        <dbReference type="Rhea" id="RHEA:12710"/>
    </physiologicalReaction>
</comment>
<dbReference type="InterPro" id="IPR036940">
    <property type="entry name" value="PI3/4_kinase_cat_sf"/>
</dbReference>
<evidence type="ECO:0000256" key="3">
    <source>
        <dbReference type="ARBA" id="ARBA00022741"/>
    </source>
</evidence>
<feature type="domain" description="PIK helical" evidence="11">
    <location>
        <begin position="360"/>
        <end position="597"/>
    </location>
</feature>
<keyword evidence="14" id="KW-1185">Reference proteome</keyword>
<keyword evidence="5 7" id="KW-0067">ATP-binding</keyword>
<dbReference type="FunFam" id="1.10.1070.11:FF:000002">
    <property type="entry name" value="Phosphatidylinositol 3-kinase catalytic subunit type 3"/>
    <property type="match status" value="1"/>
</dbReference>
<dbReference type="InParanoid" id="A0A0D2VLN4"/>
<evidence type="ECO:0000259" key="10">
    <source>
        <dbReference type="PROSITE" id="PS50290"/>
    </source>
</evidence>
<organism evidence="13 14">
    <name type="scientific">Capsaspora owczarzaki (strain ATCC 30864)</name>
    <dbReference type="NCBI Taxonomy" id="595528"/>
    <lineage>
        <taxon>Eukaryota</taxon>
        <taxon>Filasterea</taxon>
        <taxon>Capsaspora</taxon>
    </lineage>
</organism>
<dbReference type="SMART" id="SM00145">
    <property type="entry name" value="PI3Ka"/>
    <property type="match status" value="1"/>
</dbReference>
<dbReference type="GO" id="GO:0034271">
    <property type="term" value="C:phosphatidylinositol 3-kinase complex, class III, type I"/>
    <property type="evidence" value="ECO:0007669"/>
    <property type="project" value="TreeGrafter"/>
</dbReference>
<dbReference type="Pfam" id="PF00454">
    <property type="entry name" value="PI3_PI4_kinase"/>
    <property type="match status" value="1"/>
</dbReference>
<dbReference type="InterPro" id="IPR011009">
    <property type="entry name" value="Kinase-like_dom_sf"/>
</dbReference>